<evidence type="ECO:0000256" key="2">
    <source>
        <dbReference type="SAM" id="MobiDB-lite"/>
    </source>
</evidence>
<dbReference type="Proteomes" id="UP000002009">
    <property type="component" value="Chromosome 13"/>
</dbReference>
<keyword evidence="4" id="KW-1185">Reference proteome</keyword>
<feature type="coiled-coil region" evidence="1">
    <location>
        <begin position="128"/>
        <end position="204"/>
    </location>
</feature>
<evidence type="ECO:0000313" key="4">
    <source>
        <dbReference type="Proteomes" id="UP000002009"/>
    </source>
</evidence>
<dbReference type="GeneID" id="8248689"/>
<proteinExistence type="predicted"/>
<dbReference type="OMA" id="EIGRMRQ"/>
<dbReference type="InParanoid" id="C1EGG2"/>
<reference evidence="3 4" key="1">
    <citation type="journal article" date="2009" name="Science">
        <title>Green evolution and dynamic adaptations revealed by genomes of the marine picoeukaryotes Micromonas.</title>
        <authorList>
            <person name="Worden A.Z."/>
            <person name="Lee J.H."/>
            <person name="Mock T."/>
            <person name="Rouze P."/>
            <person name="Simmons M.P."/>
            <person name="Aerts A.L."/>
            <person name="Allen A.E."/>
            <person name="Cuvelier M.L."/>
            <person name="Derelle E."/>
            <person name="Everett M.V."/>
            <person name="Foulon E."/>
            <person name="Grimwood J."/>
            <person name="Gundlach H."/>
            <person name="Henrissat B."/>
            <person name="Napoli C."/>
            <person name="McDonald S.M."/>
            <person name="Parker M.S."/>
            <person name="Rombauts S."/>
            <person name="Salamov A."/>
            <person name="Von Dassow P."/>
            <person name="Badger J.H."/>
            <person name="Coutinho P.M."/>
            <person name="Demir E."/>
            <person name="Dubchak I."/>
            <person name="Gentemann C."/>
            <person name="Eikrem W."/>
            <person name="Gready J.E."/>
            <person name="John U."/>
            <person name="Lanier W."/>
            <person name="Lindquist E.A."/>
            <person name="Lucas S."/>
            <person name="Mayer K.F."/>
            <person name="Moreau H."/>
            <person name="Not F."/>
            <person name="Otillar R."/>
            <person name="Panaud O."/>
            <person name="Pangilinan J."/>
            <person name="Paulsen I."/>
            <person name="Piegu B."/>
            <person name="Poliakov A."/>
            <person name="Robbens S."/>
            <person name="Schmutz J."/>
            <person name="Toulza E."/>
            <person name="Wyss T."/>
            <person name="Zelensky A."/>
            <person name="Zhou K."/>
            <person name="Armbrust E.V."/>
            <person name="Bhattacharya D."/>
            <person name="Goodenough U.W."/>
            <person name="Van de Peer Y."/>
            <person name="Grigoriev I.V."/>
        </authorList>
    </citation>
    <scope>NUCLEOTIDE SEQUENCE [LARGE SCALE GENOMIC DNA]</scope>
    <source>
        <strain evidence="4">RCC299 / NOUM17</strain>
    </source>
</reference>
<protein>
    <submittedName>
        <fullName evidence="3">Uncharacterized protein</fullName>
    </submittedName>
</protein>
<name>C1EGG2_MICCC</name>
<keyword evidence="1" id="KW-0175">Coiled coil</keyword>
<dbReference type="AlphaFoldDB" id="C1EGG2"/>
<dbReference type="EMBL" id="CP001331">
    <property type="protein sequence ID" value="ACO66771.1"/>
    <property type="molecule type" value="Genomic_DNA"/>
</dbReference>
<dbReference type="KEGG" id="mis:MICPUN_63632"/>
<sequence length="441" mass="48265">MTEPRRRALGWIGTRLSDHRAELVEVRDEVDSMRRAMDERIATAGKALTRLAAERGDLQRERDLLRQSLAEKSRVAARLRLELEQARAHNEELLAQTLPAALQVATQISDDPTSPPEKSGFRQNLAMAGELRDARAEAAALKAKLEEAEEDAARHSSRAALGALPYEAETRALRAELNAAAAELTRAKDALARAEDERTRSEESHRAEVRELTRRHDDAMAAMAARRSNDDEAAAKRELLRAHAEESAALRAETRDSKAAAARAEAAAEAARAQLASLEEAARGRDARVEEVVGVADALRAELEAEKAKAESAAAKAAAETERLRSELVAARHTQILPDLAALDEMESRLHSLAGTLRAREREVASLNGVVEAQVMERRALAEELRNAREEAAALKAAIEKERELRRRAPPRGSQNGGGNGGGKDRPMTKSMSRAFKTLRY</sequence>
<gene>
    <name evidence="3" type="ORF">MICPUN_63632</name>
</gene>
<organism evidence="3 4">
    <name type="scientific">Micromonas commoda (strain RCC299 / NOUM17 / CCMP2709)</name>
    <name type="common">Picoplanktonic green alga</name>
    <dbReference type="NCBI Taxonomy" id="296587"/>
    <lineage>
        <taxon>Eukaryota</taxon>
        <taxon>Viridiplantae</taxon>
        <taxon>Chlorophyta</taxon>
        <taxon>Mamiellophyceae</taxon>
        <taxon>Mamiellales</taxon>
        <taxon>Mamiellaceae</taxon>
        <taxon>Micromonas</taxon>
    </lineage>
</organism>
<accession>C1EGG2</accession>
<feature type="coiled-coil region" evidence="1">
    <location>
        <begin position="16"/>
        <end position="96"/>
    </location>
</feature>
<dbReference type="RefSeq" id="XP_002505513.1">
    <property type="nucleotide sequence ID" value="XM_002505467.1"/>
</dbReference>
<evidence type="ECO:0000256" key="1">
    <source>
        <dbReference type="SAM" id="Coils"/>
    </source>
</evidence>
<evidence type="ECO:0000313" key="3">
    <source>
        <dbReference type="EMBL" id="ACO66771.1"/>
    </source>
</evidence>
<dbReference type="STRING" id="296587.C1EGG2"/>
<feature type="region of interest" description="Disordered" evidence="2">
    <location>
        <begin position="401"/>
        <end position="441"/>
    </location>
</feature>